<protein>
    <submittedName>
        <fullName evidence="1">Uncharacterized protein</fullName>
    </submittedName>
</protein>
<evidence type="ECO:0000313" key="2">
    <source>
        <dbReference type="Proteomes" id="UP000243515"/>
    </source>
</evidence>
<comment type="caution">
    <text evidence="1">The sequence shown here is derived from an EMBL/GenBank/DDBJ whole genome shotgun (WGS) entry which is preliminary data.</text>
</comment>
<dbReference type="AlphaFoldDB" id="A0A232M526"/>
<evidence type="ECO:0000313" key="1">
    <source>
        <dbReference type="EMBL" id="OXV11511.1"/>
    </source>
</evidence>
<sequence>MSLYRGGRTANVQIRSLTSSSRLRVGPESPNYIEIPRTLQPNLPSEPRVKGTLPVPREIFPARRLDKPSEAYITAATPLPVKKEPVLKDDPNIKSNAWKRRMAEKRRQNLSEGLLELHDRKQRADRGMTELSMQKQARRERILHQRPREDEWLTGASIVQTMQPVRTPVLPDPDREERLARSRALVQAKEAEKRAERRDALHTLYMNSRNFITTEKQLEAEIQRVFPDRDNPAWRNDQQSGENIWNLGVPPTIQTIVNDRRRTESARWEMIQGRVKKLVEEITGGKL</sequence>
<dbReference type="EMBL" id="NPHW01002445">
    <property type="protein sequence ID" value="OXV11511.1"/>
    <property type="molecule type" value="Genomic_DNA"/>
</dbReference>
<dbReference type="OrthoDB" id="5223508at2759"/>
<dbReference type="InterPro" id="IPR058940">
    <property type="entry name" value="mS26_fungi"/>
</dbReference>
<keyword evidence="2" id="KW-1185">Reference proteome</keyword>
<dbReference type="Proteomes" id="UP000243515">
    <property type="component" value="Unassembled WGS sequence"/>
</dbReference>
<proteinExistence type="predicted"/>
<reference evidence="1 2" key="1">
    <citation type="journal article" date="2015" name="Environ. Microbiol.">
        <title>Metagenome sequence of Elaphomyces granulatus from sporocarp tissue reveals Ascomycota ectomycorrhizal fingerprints of genome expansion and a Proteobacteria-rich microbiome.</title>
        <authorList>
            <person name="Quandt C.A."/>
            <person name="Kohler A."/>
            <person name="Hesse C.N."/>
            <person name="Sharpton T.J."/>
            <person name="Martin F."/>
            <person name="Spatafora J.W."/>
        </authorList>
    </citation>
    <scope>NUCLEOTIDE SEQUENCE [LARGE SCALE GENOMIC DNA]</scope>
    <source>
        <strain evidence="1 2">OSC145934</strain>
    </source>
</reference>
<name>A0A232M526_9EURO</name>
<gene>
    <name evidence="1" type="ORF">Egran_00729</name>
</gene>
<dbReference type="CDD" id="cd23703">
    <property type="entry name" value="mS26_PET12"/>
    <property type="match status" value="1"/>
</dbReference>
<dbReference type="Pfam" id="PF26163">
    <property type="entry name" value="mS26"/>
    <property type="match status" value="1"/>
</dbReference>
<organism evidence="1 2">
    <name type="scientific">Elaphomyces granulatus</name>
    <dbReference type="NCBI Taxonomy" id="519963"/>
    <lineage>
        <taxon>Eukaryota</taxon>
        <taxon>Fungi</taxon>
        <taxon>Dikarya</taxon>
        <taxon>Ascomycota</taxon>
        <taxon>Pezizomycotina</taxon>
        <taxon>Eurotiomycetes</taxon>
        <taxon>Eurotiomycetidae</taxon>
        <taxon>Eurotiales</taxon>
        <taxon>Elaphomycetaceae</taxon>
        <taxon>Elaphomyces</taxon>
    </lineage>
</organism>
<accession>A0A232M526</accession>